<dbReference type="AlphaFoldDB" id="A0A3B0XD38"/>
<proteinExistence type="predicted"/>
<name>A0A3B0XD38_9ZZZZ</name>
<organism evidence="1">
    <name type="scientific">hydrothermal vent metagenome</name>
    <dbReference type="NCBI Taxonomy" id="652676"/>
    <lineage>
        <taxon>unclassified sequences</taxon>
        <taxon>metagenomes</taxon>
        <taxon>ecological metagenomes</taxon>
    </lineage>
</organism>
<accession>A0A3B0XD38</accession>
<evidence type="ECO:0000313" key="1">
    <source>
        <dbReference type="EMBL" id="VAW60977.1"/>
    </source>
</evidence>
<gene>
    <name evidence="1" type="ORF">MNBD_GAMMA10-489</name>
</gene>
<protein>
    <submittedName>
        <fullName evidence="1">Uncharacterized protein</fullName>
    </submittedName>
</protein>
<dbReference type="EMBL" id="UOFJ01000021">
    <property type="protein sequence ID" value="VAW60977.1"/>
    <property type="molecule type" value="Genomic_DNA"/>
</dbReference>
<reference evidence="1" key="1">
    <citation type="submission" date="2018-06" db="EMBL/GenBank/DDBJ databases">
        <authorList>
            <person name="Zhirakovskaya E."/>
        </authorList>
    </citation>
    <scope>NUCLEOTIDE SEQUENCE</scope>
</reference>
<sequence>MKFDGHVKLTNQAIERMKMTCPGFYAASCSALMFEDDFRIWPGSEENSTPTDNYTSAIFNYITNAITPDKISAVKLPDAVAFVDLDERWTHDDPKGQRYHFMKAIGENNQLGSVIK</sequence>